<dbReference type="Proteomes" id="UP001165063">
    <property type="component" value="Unassembled WGS sequence"/>
</dbReference>
<reference evidence="1" key="1">
    <citation type="submission" date="2023-04" db="EMBL/GenBank/DDBJ databases">
        <title>Ambrosiozyma monospora NBRC 1965.</title>
        <authorList>
            <person name="Ichikawa N."/>
            <person name="Sato H."/>
            <person name="Tonouchi N."/>
        </authorList>
    </citation>
    <scope>NUCLEOTIDE SEQUENCE</scope>
    <source>
        <strain evidence="1">NBRC 1965</strain>
    </source>
</reference>
<keyword evidence="2" id="KW-1185">Reference proteome</keyword>
<accession>A0A9W7DIZ9</accession>
<dbReference type="AlphaFoldDB" id="A0A9W7DIZ9"/>
<name>A0A9W7DIZ9_AMBMO</name>
<evidence type="ECO:0000313" key="2">
    <source>
        <dbReference type="Proteomes" id="UP001165063"/>
    </source>
</evidence>
<comment type="caution">
    <text evidence="1">The sequence shown here is derived from an EMBL/GenBank/DDBJ whole genome shotgun (WGS) entry which is preliminary data.</text>
</comment>
<sequence>MPSNDKKEYHDIMDAFQKLEHYKQHGVKSSEELLDKLRLNQYLMEKTNEGKINLNSIEIVSHGHGKH</sequence>
<proteinExistence type="predicted"/>
<gene>
    <name evidence="1" type="ORF">Amon01_000775000</name>
</gene>
<dbReference type="EMBL" id="BSXU01006032">
    <property type="protein sequence ID" value="GMG55677.1"/>
    <property type="molecule type" value="Genomic_DNA"/>
</dbReference>
<protein>
    <submittedName>
        <fullName evidence="1">Unnamed protein product</fullName>
    </submittedName>
</protein>
<organism evidence="1 2">
    <name type="scientific">Ambrosiozyma monospora</name>
    <name type="common">Yeast</name>
    <name type="synonym">Endomycopsis monosporus</name>
    <dbReference type="NCBI Taxonomy" id="43982"/>
    <lineage>
        <taxon>Eukaryota</taxon>
        <taxon>Fungi</taxon>
        <taxon>Dikarya</taxon>
        <taxon>Ascomycota</taxon>
        <taxon>Saccharomycotina</taxon>
        <taxon>Pichiomycetes</taxon>
        <taxon>Pichiales</taxon>
        <taxon>Pichiaceae</taxon>
        <taxon>Ambrosiozyma</taxon>
    </lineage>
</organism>
<evidence type="ECO:0000313" key="1">
    <source>
        <dbReference type="EMBL" id="GMG55677.1"/>
    </source>
</evidence>